<organism evidence="1 2">
    <name type="scientific">Datura stramonium</name>
    <name type="common">Jimsonweed</name>
    <name type="synonym">Common thornapple</name>
    <dbReference type="NCBI Taxonomy" id="4076"/>
    <lineage>
        <taxon>Eukaryota</taxon>
        <taxon>Viridiplantae</taxon>
        <taxon>Streptophyta</taxon>
        <taxon>Embryophyta</taxon>
        <taxon>Tracheophyta</taxon>
        <taxon>Spermatophyta</taxon>
        <taxon>Magnoliopsida</taxon>
        <taxon>eudicotyledons</taxon>
        <taxon>Gunneridae</taxon>
        <taxon>Pentapetalae</taxon>
        <taxon>asterids</taxon>
        <taxon>lamiids</taxon>
        <taxon>Solanales</taxon>
        <taxon>Solanaceae</taxon>
        <taxon>Solanoideae</taxon>
        <taxon>Datureae</taxon>
        <taxon>Datura</taxon>
    </lineage>
</organism>
<sequence length="267" mass="30538">MSCSHMNLGEIPALSAYEEDVPILEGEDAPKNESLIPYTRRYTREIVHNQEMHHALLAYSDQLDELQEHASSCVLRWFGNAQFVPPLLESSLENHQQENQMRVDADFIVWIDHRFDFWDDKADQEGGMHPVDEPNDEHFILDLAPSLDPTLTPSPNQESSTLTRPFFNTPQFPLIKGVDVINVKSGETLRTVKSCKHVYTADISRVLEEDFISLSVMNRDPFPWPKRPGRASLNQLNKLVFKNLVIGLPNTMFKDDKVYESCARGSK</sequence>
<comment type="caution">
    <text evidence="1">The sequence shown here is derived from an EMBL/GenBank/DDBJ whole genome shotgun (WGS) entry which is preliminary data.</text>
</comment>
<gene>
    <name evidence="1" type="ORF">HAX54_009474</name>
</gene>
<proteinExistence type="predicted"/>
<accession>A0ABS8TEX0</accession>
<name>A0ABS8TEX0_DATST</name>
<protein>
    <submittedName>
        <fullName evidence="1">Uncharacterized protein</fullName>
    </submittedName>
</protein>
<dbReference type="EMBL" id="JACEIK010001514">
    <property type="protein sequence ID" value="MCD7469977.1"/>
    <property type="molecule type" value="Genomic_DNA"/>
</dbReference>
<evidence type="ECO:0000313" key="2">
    <source>
        <dbReference type="Proteomes" id="UP000823775"/>
    </source>
</evidence>
<keyword evidence="2" id="KW-1185">Reference proteome</keyword>
<reference evidence="1 2" key="1">
    <citation type="journal article" date="2021" name="BMC Genomics">
        <title>Datura genome reveals duplications of psychoactive alkaloid biosynthetic genes and high mutation rate following tissue culture.</title>
        <authorList>
            <person name="Rajewski A."/>
            <person name="Carter-House D."/>
            <person name="Stajich J."/>
            <person name="Litt A."/>
        </authorList>
    </citation>
    <scope>NUCLEOTIDE SEQUENCE [LARGE SCALE GENOMIC DNA]</scope>
    <source>
        <strain evidence="1">AR-01</strain>
    </source>
</reference>
<dbReference type="Proteomes" id="UP000823775">
    <property type="component" value="Unassembled WGS sequence"/>
</dbReference>
<evidence type="ECO:0000313" key="1">
    <source>
        <dbReference type="EMBL" id="MCD7469977.1"/>
    </source>
</evidence>